<accession>A0ABU7FMT0</accession>
<evidence type="ECO:0000313" key="3">
    <source>
        <dbReference type="Proteomes" id="UP001333996"/>
    </source>
</evidence>
<organism evidence="2 3">
    <name type="scientific">Streptomyces chiangmaiensis</name>
    <dbReference type="NCBI Taxonomy" id="766497"/>
    <lineage>
        <taxon>Bacteria</taxon>
        <taxon>Bacillati</taxon>
        <taxon>Actinomycetota</taxon>
        <taxon>Actinomycetes</taxon>
        <taxon>Kitasatosporales</taxon>
        <taxon>Streptomycetaceae</taxon>
        <taxon>Streptomyces</taxon>
    </lineage>
</organism>
<dbReference type="EMBL" id="JAYWVC010000071">
    <property type="protein sequence ID" value="MED7824409.1"/>
    <property type="molecule type" value="Genomic_DNA"/>
</dbReference>
<keyword evidence="1" id="KW-0472">Membrane</keyword>
<evidence type="ECO:0000313" key="2">
    <source>
        <dbReference type="EMBL" id="MED7824409.1"/>
    </source>
</evidence>
<reference evidence="2" key="1">
    <citation type="submission" date="2024-01" db="EMBL/GenBank/DDBJ databases">
        <title>First draft genome sequence data of TA4-1, the type strain of Gram-positive actinobacterium Streptomyces chiangmaiensis.</title>
        <authorList>
            <person name="Yasawong M."/>
            <person name="Nantapong N."/>
        </authorList>
    </citation>
    <scope>NUCLEOTIDE SEQUENCE</scope>
    <source>
        <strain evidence="2">TA4-1</strain>
    </source>
</reference>
<protein>
    <submittedName>
        <fullName evidence="2">YcxB family protein</fullName>
    </submittedName>
</protein>
<dbReference type="RefSeq" id="WP_329508847.1">
    <property type="nucleotide sequence ID" value="NZ_BAAAYZ010000023.1"/>
</dbReference>
<keyword evidence="3" id="KW-1185">Reference proteome</keyword>
<proteinExistence type="predicted"/>
<dbReference type="Proteomes" id="UP001333996">
    <property type="component" value="Unassembled WGS sequence"/>
</dbReference>
<comment type="caution">
    <text evidence="2">The sequence shown here is derived from an EMBL/GenBank/DDBJ whole genome shotgun (WGS) entry which is preliminary data.</text>
</comment>
<gene>
    <name evidence="2" type="ORF">VXC91_21075</name>
</gene>
<keyword evidence="1" id="KW-0812">Transmembrane</keyword>
<feature type="transmembrane region" description="Helical" evidence="1">
    <location>
        <begin position="44"/>
        <end position="64"/>
    </location>
</feature>
<name>A0ABU7FMT0_9ACTN</name>
<feature type="transmembrane region" description="Helical" evidence="1">
    <location>
        <begin position="70"/>
        <end position="87"/>
    </location>
</feature>
<keyword evidence="1" id="KW-1133">Transmembrane helix</keyword>
<sequence>MVMDMGRDATQDVVELVYKPVARDYATALRARAGASRAGKLRKVAFVCVLFALFMETLLALTGSHVDRGLVGWMALVVVLLLLQPWMQGRQLFRFAQRQGTFRASVADTGLTVTTDNSTVNVNWTMQPRYRETPGLFVLLSADKNATGLTILPKRGAQHPADVDRLRAILDQHLTRV</sequence>
<evidence type="ECO:0000256" key="1">
    <source>
        <dbReference type="SAM" id="Phobius"/>
    </source>
</evidence>